<proteinExistence type="predicted"/>
<evidence type="ECO:0000256" key="2">
    <source>
        <dbReference type="SAM" id="SignalP"/>
    </source>
</evidence>
<keyword evidence="2" id="KW-0732">Signal</keyword>
<dbReference type="OrthoDB" id="4463518at2"/>
<sequence length="441" mass="47660">MPRLLPAIALASLLPLQALAQNVITSNTTIRDQLCVGPACLDTETYDAVSATLRLRSFANRIDFIDTDNAFPDTDWQLKANDDTGPDDRFMIRDLTAGTTPVSVRGGAPDNSLYVAPDGKIGMGTLIPQAELHVETTTLSGIRLNRSNADFGLGQAWETVIFSNGDFGLSDITNTTTPFAMRPGTPNNAIFLEFDTAQINTGRRDYNFEVRWDNGTSFWADGGTGDIGMGTLTPTAPLHLQRTNGTAEVLVENTTASPAGARGLFTMRNNGGSFFTLDNTDAGTTWFFTHENASPNRFIIADAVADGPEFTLTAGGDVTIPGNFISGNTTLNVPDYVFEDGYALRPLSEVAAFIGTNRHLPEVPSAAEIAAQGLDMTDMQMRLLKKVEELTLYTLEQQEIIDTQKRRLQAQEAETADLRAELAALRGLDARLARLEAAAAE</sequence>
<reference evidence="3 4" key="1">
    <citation type="submission" date="2018-07" db="EMBL/GenBank/DDBJ databases">
        <title>Thalassococcus profundi sp. nov., a marine bacterium isolated from deep seawater of Okinawa Trough.</title>
        <authorList>
            <person name="Yu M."/>
        </authorList>
    </citation>
    <scope>NUCLEOTIDE SEQUENCE [LARGE SCALE GENOMIC DNA]</scope>
    <source>
        <strain evidence="3 4">WRAS1</strain>
    </source>
</reference>
<protein>
    <submittedName>
        <fullName evidence="3">Uncharacterized protein</fullName>
    </submittedName>
</protein>
<dbReference type="RefSeq" id="WP_114512746.1">
    <property type="nucleotide sequence ID" value="NZ_QPMK01000023.1"/>
</dbReference>
<comment type="caution">
    <text evidence="3">The sequence shown here is derived from an EMBL/GenBank/DDBJ whole genome shotgun (WGS) entry which is preliminary data.</text>
</comment>
<evidence type="ECO:0000256" key="1">
    <source>
        <dbReference type="SAM" id="Coils"/>
    </source>
</evidence>
<keyword evidence="1" id="KW-0175">Coiled coil</keyword>
<accession>A0A369TGG1</accession>
<evidence type="ECO:0000313" key="3">
    <source>
        <dbReference type="EMBL" id="RDD64393.1"/>
    </source>
</evidence>
<organism evidence="3 4">
    <name type="scientific">Thalassococcus profundi</name>
    <dbReference type="NCBI Taxonomy" id="2282382"/>
    <lineage>
        <taxon>Bacteria</taxon>
        <taxon>Pseudomonadati</taxon>
        <taxon>Pseudomonadota</taxon>
        <taxon>Alphaproteobacteria</taxon>
        <taxon>Rhodobacterales</taxon>
        <taxon>Roseobacteraceae</taxon>
        <taxon>Thalassococcus</taxon>
    </lineage>
</organism>
<name>A0A369TGG1_9RHOB</name>
<evidence type="ECO:0000313" key="4">
    <source>
        <dbReference type="Proteomes" id="UP000253977"/>
    </source>
</evidence>
<dbReference type="EMBL" id="QPMK01000023">
    <property type="protein sequence ID" value="RDD64393.1"/>
    <property type="molecule type" value="Genomic_DNA"/>
</dbReference>
<feature type="coiled-coil region" evidence="1">
    <location>
        <begin position="401"/>
        <end position="438"/>
    </location>
</feature>
<feature type="signal peptide" evidence="2">
    <location>
        <begin position="1"/>
        <end position="20"/>
    </location>
</feature>
<keyword evidence="4" id="KW-1185">Reference proteome</keyword>
<feature type="chain" id="PRO_5016885165" evidence="2">
    <location>
        <begin position="21"/>
        <end position="441"/>
    </location>
</feature>
<dbReference type="AlphaFoldDB" id="A0A369TGG1"/>
<gene>
    <name evidence="3" type="ORF">DU478_20570</name>
</gene>
<dbReference type="Proteomes" id="UP000253977">
    <property type="component" value="Unassembled WGS sequence"/>
</dbReference>